<comment type="caution">
    <text evidence="3">The sequence shown here is derived from an EMBL/GenBank/DDBJ whole genome shotgun (WGS) entry which is preliminary data.</text>
</comment>
<reference evidence="3" key="1">
    <citation type="submission" date="2023-03" db="EMBL/GenBank/DDBJ databases">
        <authorList>
            <person name="Steffen K."/>
            <person name="Cardenas P."/>
        </authorList>
    </citation>
    <scope>NUCLEOTIDE SEQUENCE</scope>
</reference>
<dbReference type="Pfam" id="PF02746">
    <property type="entry name" value="MR_MLE_N"/>
    <property type="match status" value="1"/>
</dbReference>
<evidence type="ECO:0000313" key="3">
    <source>
        <dbReference type="EMBL" id="CAI8040423.1"/>
    </source>
</evidence>
<proteinExistence type="predicted"/>
<dbReference type="PANTHER" id="PTHR48080:SF2">
    <property type="entry name" value="D-GALACTONATE DEHYDRATASE"/>
    <property type="match status" value="1"/>
</dbReference>
<sequence length="410" mass="44531">STVTIRDIKVILTEPDGIRLVIVKVETSEPGPLRGRMRHLHAATLPVKVAVENYLRPFLIGRNVSDIEDIWQSSYVSSYWRNGGVLNNALSGVDQALWDIKGKMAGMPVYDLLGGRAREAAAVYVHASGREPAEVADKVSAFMDQGFHHIRVQVDTPGYATYGTKGLEKKAETGAAAGGGPRQRSFVDHADLELAAAKVGAVREAVGPRVEILVEVHRRLSPIEAIMVGRMIEKYRPYWFEEPCPPENIRGIAEVKNALNIPVTIGEAIYGRRGFVEVFERRAADYLNPDISNTGGILEIVQIAAMAEAYDMGISPHGANPLSPVSTAACLQIAASVPNFSLQEYPTGEDVPPKSDMVTGTPVHDGNGYLIISDEPGIGVELKPDAREKVPFTPREINTRLHADGSVIDQ</sequence>
<dbReference type="InterPro" id="IPR013342">
    <property type="entry name" value="Mandelate_racemase_C"/>
</dbReference>
<dbReference type="PROSITE" id="PS00908">
    <property type="entry name" value="MR_MLE_1"/>
    <property type="match status" value="1"/>
</dbReference>
<feature type="non-terminal residue" evidence="3">
    <location>
        <position position="1"/>
    </location>
</feature>
<keyword evidence="4" id="KW-1185">Reference proteome</keyword>
<name>A0AA35T2S9_GEOBA</name>
<dbReference type="SUPFAM" id="SSF51604">
    <property type="entry name" value="Enolase C-terminal domain-like"/>
    <property type="match status" value="1"/>
</dbReference>
<dbReference type="Gene3D" id="3.20.20.120">
    <property type="entry name" value="Enolase-like C-terminal domain"/>
    <property type="match status" value="1"/>
</dbReference>
<dbReference type="CDD" id="cd03316">
    <property type="entry name" value="MR_like"/>
    <property type="match status" value="1"/>
</dbReference>
<protein>
    <submittedName>
        <fullName evidence="3">D-galactonate dehydratase family member SeV_A0456</fullName>
    </submittedName>
</protein>
<dbReference type="Pfam" id="PF13378">
    <property type="entry name" value="MR_MLE_C"/>
    <property type="match status" value="1"/>
</dbReference>
<dbReference type="GO" id="GO:0009063">
    <property type="term" value="P:amino acid catabolic process"/>
    <property type="evidence" value="ECO:0007669"/>
    <property type="project" value="InterPro"/>
</dbReference>
<evidence type="ECO:0000256" key="1">
    <source>
        <dbReference type="ARBA" id="ARBA00023239"/>
    </source>
</evidence>
<dbReference type="InterPro" id="IPR018110">
    <property type="entry name" value="Mandel_Rmase/mucon_lact_enz_CS"/>
</dbReference>
<gene>
    <name evidence="3" type="ORF">GBAR_LOCUS22532</name>
</gene>
<dbReference type="AlphaFoldDB" id="A0AA35T2S9"/>
<dbReference type="InterPro" id="IPR036849">
    <property type="entry name" value="Enolase-like_C_sf"/>
</dbReference>
<keyword evidence="1" id="KW-0456">Lyase</keyword>
<dbReference type="SUPFAM" id="SSF54826">
    <property type="entry name" value="Enolase N-terminal domain-like"/>
    <property type="match status" value="1"/>
</dbReference>
<dbReference type="GO" id="GO:0016829">
    <property type="term" value="F:lyase activity"/>
    <property type="evidence" value="ECO:0007669"/>
    <property type="project" value="UniProtKB-KW"/>
</dbReference>
<organism evidence="3 4">
    <name type="scientific">Geodia barretti</name>
    <name type="common">Barrett's horny sponge</name>
    <dbReference type="NCBI Taxonomy" id="519541"/>
    <lineage>
        <taxon>Eukaryota</taxon>
        <taxon>Metazoa</taxon>
        <taxon>Porifera</taxon>
        <taxon>Demospongiae</taxon>
        <taxon>Heteroscleromorpha</taxon>
        <taxon>Tetractinellida</taxon>
        <taxon>Astrophorina</taxon>
        <taxon>Geodiidae</taxon>
        <taxon>Geodia</taxon>
    </lineage>
</organism>
<feature type="domain" description="Mandelate racemase/muconate lactonizing enzyme C-terminal" evidence="2">
    <location>
        <begin position="132"/>
        <end position="262"/>
    </location>
</feature>
<dbReference type="SMART" id="SM00922">
    <property type="entry name" value="MR_MLE"/>
    <property type="match status" value="1"/>
</dbReference>
<dbReference type="InterPro" id="IPR013341">
    <property type="entry name" value="Mandelate_racemase_N_dom"/>
</dbReference>
<dbReference type="Gene3D" id="3.30.390.10">
    <property type="entry name" value="Enolase-like, N-terminal domain"/>
    <property type="match status" value="1"/>
</dbReference>
<dbReference type="Proteomes" id="UP001174909">
    <property type="component" value="Unassembled WGS sequence"/>
</dbReference>
<dbReference type="PANTHER" id="PTHR48080">
    <property type="entry name" value="D-GALACTONATE DEHYDRATASE-RELATED"/>
    <property type="match status" value="1"/>
</dbReference>
<dbReference type="SFLD" id="SFLDG00179">
    <property type="entry name" value="mandelate_racemase"/>
    <property type="match status" value="1"/>
</dbReference>
<evidence type="ECO:0000259" key="2">
    <source>
        <dbReference type="SMART" id="SM00922"/>
    </source>
</evidence>
<dbReference type="InterPro" id="IPR034593">
    <property type="entry name" value="DgoD-like"/>
</dbReference>
<dbReference type="SFLD" id="SFLDS00001">
    <property type="entry name" value="Enolase"/>
    <property type="match status" value="1"/>
</dbReference>
<dbReference type="InterPro" id="IPR029017">
    <property type="entry name" value="Enolase-like_N"/>
</dbReference>
<dbReference type="InterPro" id="IPR029065">
    <property type="entry name" value="Enolase_C-like"/>
</dbReference>
<evidence type="ECO:0000313" key="4">
    <source>
        <dbReference type="Proteomes" id="UP001174909"/>
    </source>
</evidence>
<accession>A0AA35T2S9</accession>
<dbReference type="EMBL" id="CASHTH010003109">
    <property type="protein sequence ID" value="CAI8040423.1"/>
    <property type="molecule type" value="Genomic_DNA"/>
</dbReference>